<dbReference type="InterPro" id="IPR002656">
    <property type="entry name" value="Acyl_transf_3_dom"/>
</dbReference>
<feature type="transmembrane region" description="Helical" evidence="2">
    <location>
        <begin position="67"/>
        <end position="90"/>
    </location>
</feature>
<dbReference type="AlphaFoldDB" id="A0A542E1H4"/>
<feature type="transmembrane region" description="Helical" evidence="2">
    <location>
        <begin position="315"/>
        <end position="335"/>
    </location>
</feature>
<evidence type="ECO:0000256" key="2">
    <source>
        <dbReference type="SAM" id="Phobius"/>
    </source>
</evidence>
<dbReference type="PANTHER" id="PTHR23028">
    <property type="entry name" value="ACETYLTRANSFERASE"/>
    <property type="match status" value="1"/>
</dbReference>
<name>A0A542E1H4_9MICO</name>
<organism evidence="4 5">
    <name type="scientific">Lapillicoccus jejuensis</name>
    <dbReference type="NCBI Taxonomy" id="402171"/>
    <lineage>
        <taxon>Bacteria</taxon>
        <taxon>Bacillati</taxon>
        <taxon>Actinomycetota</taxon>
        <taxon>Actinomycetes</taxon>
        <taxon>Micrococcales</taxon>
        <taxon>Intrasporangiaceae</taxon>
        <taxon>Lapillicoccus</taxon>
    </lineage>
</organism>
<reference evidence="4 5" key="1">
    <citation type="submission" date="2019-06" db="EMBL/GenBank/DDBJ databases">
        <title>Sequencing the genomes of 1000 actinobacteria strains.</title>
        <authorList>
            <person name="Klenk H.-P."/>
        </authorList>
    </citation>
    <scope>NUCLEOTIDE SEQUENCE [LARGE SCALE GENOMIC DNA]</scope>
    <source>
        <strain evidence="4 5">DSM 18607</strain>
    </source>
</reference>
<dbReference type="EMBL" id="VFMN01000001">
    <property type="protein sequence ID" value="TQJ09165.1"/>
    <property type="molecule type" value="Genomic_DNA"/>
</dbReference>
<feature type="transmembrane region" description="Helical" evidence="2">
    <location>
        <begin position="347"/>
        <end position="369"/>
    </location>
</feature>
<sequence length="393" mass="42824">MSRTDATPTSLTDPAADPAAPTPGRARLEHLDGVRALAALYVLLHHIWITIWPAYPVNDGPVWVGWLLYGHLSVSVFIVVSGFSLAIAPARSGWRLRGGVRTFVRRRAWRILPTYWAALAFSCLVFGVVTADLTGDKVSLKAVVVHGLLLQDVVNSPKPNGAFWSIAVEWQIYFLFPLMLWVRRRFGTRGLVSLATVVVVGAYLGATTVEPLHRLLNLTPQFALLFAFGVAAATVLQSRVTPARRRGLSRVAVVGAGALVVGIGVLGSARVDEQYFWVDLAAGAVTAVALAALACGGLPRLCAVLGSRPLRSVGLFSYSVYCVHLPILWLVWHLWLASLRVSPMAHFLLLTGLGVPVALVGSWVFSLAFEKPFLTHRSFRDWQALLSRRTTRP</sequence>
<keyword evidence="5" id="KW-1185">Reference proteome</keyword>
<dbReference type="Pfam" id="PF01757">
    <property type="entry name" value="Acyl_transf_3"/>
    <property type="match status" value="1"/>
</dbReference>
<proteinExistence type="predicted"/>
<feature type="transmembrane region" description="Helical" evidence="2">
    <location>
        <begin position="189"/>
        <end position="206"/>
    </location>
</feature>
<gene>
    <name evidence="4" type="ORF">FB458_2273</name>
</gene>
<evidence type="ECO:0000256" key="1">
    <source>
        <dbReference type="SAM" id="MobiDB-lite"/>
    </source>
</evidence>
<protein>
    <submittedName>
        <fullName evidence="4">Peptidoglycan/LPS O-acetylase OafA/YrhL</fullName>
    </submittedName>
</protein>
<dbReference type="RefSeq" id="WP_141848576.1">
    <property type="nucleotide sequence ID" value="NZ_BAAAPR010000005.1"/>
</dbReference>
<accession>A0A542E1H4</accession>
<feature type="region of interest" description="Disordered" evidence="1">
    <location>
        <begin position="1"/>
        <end position="23"/>
    </location>
</feature>
<dbReference type="GO" id="GO:0016020">
    <property type="term" value="C:membrane"/>
    <property type="evidence" value="ECO:0007669"/>
    <property type="project" value="TreeGrafter"/>
</dbReference>
<feature type="transmembrane region" description="Helical" evidence="2">
    <location>
        <begin position="218"/>
        <end position="236"/>
    </location>
</feature>
<dbReference type="InterPro" id="IPR050879">
    <property type="entry name" value="Acyltransferase_3"/>
</dbReference>
<keyword evidence="2" id="KW-1133">Transmembrane helix</keyword>
<dbReference type="PANTHER" id="PTHR23028:SF53">
    <property type="entry name" value="ACYL_TRANSF_3 DOMAIN-CONTAINING PROTEIN"/>
    <property type="match status" value="1"/>
</dbReference>
<keyword evidence="2" id="KW-0812">Transmembrane</keyword>
<dbReference type="OrthoDB" id="5242306at2"/>
<feature type="transmembrane region" description="Helical" evidence="2">
    <location>
        <begin position="34"/>
        <end position="55"/>
    </location>
</feature>
<feature type="transmembrane region" description="Helical" evidence="2">
    <location>
        <begin position="162"/>
        <end position="182"/>
    </location>
</feature>
<feature type="transmembrane region" description="Helical" evidence="2">
    <location>
        <begin position="275"/>
        <end position="295"/>
    </location>
</feature>
<comment type="caution">
    <text evidence="4">The sequence shown here is derived from an EMBL/GenBank/DDBJ whole genome shotgun (WGS) entry which is preliminary data.</text>
</comment>
<keyword evidence="2" id="KW-0472">Membrane</keyword>
<dbReference type="GO" id="GO:0016747">
    <property type="term" value="F:acyltransferase activity, transferring groups other than amino-acyl groups"/>
    <property type="evidence" value="ECO:0007669"/>
    <property type="project" value="InterPro"/>
</dbReference>
<feature type="domain" description="Acyltransferase 3" evidence="3">
    <location>
        <begin position="31"/>
        <end position="361"/>
    </location>
</feature>
<dbReference type="GO" id="GO:0000271">
    <property type="term" value="P:polysaccharide biosynthetic process"/>
    <property type="evidence" value="ECO:0007669"/>
    <property type="project" value="TreeGrafter"/>
</dbReference>
<evidence type="ECO:0000313" key="5">
    <source>
        <dbReference type="Proteomes" id="UP000317893"/>
    </source>
</evidence>
<feature type="transmembrane region" description="Helical" evidence="2">
    <location>
        <begin position="111"/>
        <end position="131"/>
    </location>
</feature>
<dbReference type="Proteomes" id="UP000317893">
    <property type="component" value="Unassembled WGS sequence"/>
</dbReference>
<feature type="transmembrane region" description="Helical" evidence="2">
    <location>
        <begin position="248"/>
        <end position="269"/>
    </location>
</feature>
<evidence type="ECO:0000259" key="3">
    <source>
        <dbReference type="Pfam" id="PF01757"/>
    </source>
</evidence>
<evidence type="ECO:0000313" key="4">
    <source>
        <dbReference type="EMBL" id="TQJ09165.1"/>
    </source>
</evidence>